<dbReference type="EMBL" id="CABVHB010000012">
    <property type="protein sequence ID" value="VVM76637.1"/>
    <property type="molecule type" value="Genomic_DNA"/>
</dbReference>
<sequence>MRNSINHEEIKFAGDGNPTEWLGIIGVAIDKYSGNTLIADDNEIKKAIKHELDNSGIHLPPIDTLPKSRIEEIDQILKGSSKNLTSKDLQKLF</sequence>
<reference evidence="1 2" key="1">
    <citation type="submission" date="2019-09" db="EMBL/GenBank/DDBJ databases">
        <authorList>
            <person name="Chandra G."/>
            <person name="Truman W A."/>
        </authorList>
    </citation>
    <scope>NUCLEOTIDE SEQUENCE [LARGE SCALE GENOMIC DNA]</scope>
    <source>
        <strain evidence="1">PS673</strain>
    </source>
</reference>
<evidence type="ECO:0000313" key="1">
    <source>
        <dbReference type="EMBL" id="VVM76637.1"/>
    </source>
</evidence>
<protein>
    <submittedName>
        <fullName evidence="1">Uncharacterized protein</fullName>
    </submittedName>
</protein>
<dbReference type="AlphaFoldDB" id="A0A5E6S7F9"/>
<accession>A0A5E6S7F9</accession>
<dbReference type="Proteomes" id="UP000344274">
    <property type="component" value="Unassembled WGS sequence"/>
</dbReference>
<proteinExistence type="predicted"/>
<organism evidence="1 2">
    <name type="scientific">Pseudomonas fluorescens</name>
    <dbReference type="NCBI Taxonomy" id="294"/>
    <lineage>
        <taxon>Bacteria</taxon>
        <taxon>Pseudomonadati</taxon>
        <taxon>Pseudomonadota</taxon>
        <taxon>Gammaproteobacteria</taxon>
        <taxon>Pseudomonadales</taxon>
        <taxon>Pseudomonadaceae</taxon>
        <taxon>Pseudomonas</taxon>
    </lineage>
</organism>
<evidence type="ECO:0000313" key="2">
    <source>
        <dbReference type="Proteomes" id="UP000344274"/>
    </source>
</evidence>
<dbReference type="RefSeq" id="WP_154946929.1">
    <property type="nucleotide sequence ID" value="NZ_CABVHB010000012.1"/>
</dbReference>
<gene>
    <name evidence="1" type="ORF">PS673_02057</name>
</gene>
<name>A0A5E6S7F9_PSEFL</name>